<reference evidence="2" key="1">
    <citation type="submission" date="2023-05" db="EMBL/GenBank/DDBJ databases">
        <title>Metabolic capabilities are highly conserved among human nasal-associated Corynebacterium species in pangenomic analyses.</title>
        <authorList>
            <person name="Tran T.H."/>
            <person name="Roberts A.Q."/>
            <person name="Escapa I.F."/>
            <person name="Gao W."/>
            <person name="Conlan S."/>
            <person name="Kong H."/>
            <person name="Segre J.A."/>
            <person name="Kelly M.S."/>
            <person name="Lemon K.P."/>
        </authorList>
    </citation>
    <scope>NUCLEOTIDE SEQUENCE</scope>
    <source>
        <strain evidence="2">KPL2773</strain>
    </source>
</reference>
<dbReference type="AlphaFoldDB" id="A0AAP4BSJ0"/>
<evidence type="ECO:0000313" key="3">
    <source>
        <dbReference type="Proteomes" id="UP001224412"/>
    </source>
</evidence>
<organism evidence="2 3">
    <name type="scientific">Corynebacterium pseudodiphtheriticum</name>
    <dbReference type="NCBI Taxonomy" id="37637"/>
    <lineage>
        <taxon>Bacteria</taxon>
        <taxon>Bacillati</taxon>
        <taxon>Actinomycetota</taxon>
        <taxon>Actinomycetes</taxon>
        <taxon>Mycobacteriales</taxon>
        <taxon>Corynebacteriaceae</taxon>
        <taxon>Corynebacterium</taxon>
    </lineage>
</organism>
<comment type="caution">
    <text evidence="2">The sequence shown here is derived from an EMBL/GenBank/DDBJ whole genome shotgun (WGS) entry which is preliminary data.</text>
</comment>
<dbReference type="EMBL" id="JASNVH010000014">
    <property type="protein sequence ID" value="MDK4307655.1"/>
    <property type="molecule type" value="Genomic_DNA"/>
</dbReference>
<gene>
    <name evidence="2" type="ORF">QPX42_08900</name>
</gene>
<evidence type="ECO:0000256" key="1">
    <source>
        <dbReference type="SAM" id="Phobius"/>
    </source>
</evidence>
<accession>A0AAP4BSJ0</accession>
<keyword evidence="1" id="KW-0812">Transmembrane</keyword>
<keyword evidence="1" id="KW-0472">Membrane</keyword>
<dbReference type="Proteomes" id="UP001224412">
    <property type="component" value="Unassembled WGS sequence"/>
</dbReference>
<proteinExistence type="predicted"/>
<name>A0AAP4BSJ0_9CORY</name>
<keyword evidence="1" id="KW-1133">Transmembrane helix</keyword>
<sequence>MNAIVISGVISIVIGLGCIGAAYWAIHRKPTRRPAVVLGLIALLFLTVIPTMLAVFFATTNAG</sequence>
<feature type="transmembrane region" description="Helical" evidence="1">
    <location>
        <begin position="6"/>
        <end position="26"/>
    </location>
</feature>
<dbReference type="RefSeq" id="WP_021353274.1">
    <property type="nucleotide sequence ID" value="NZ_CP051667.1"/>
</dbReference>
<protein>
    <submittedName>
        <fullName evidence="2">Uncharacterized protein</fullName>
    </submittedName>
</protein>
<dbReference type="GeneID" id="42781903"/>
<feature type="transmembrane region" description="Helical" evidence="1">
    <location>
        <begin position="35"/>
        <end position="58"/>
    </location>
</feature>
<evidence type="ECO:0000313" key="2">
    <source>
        <dbReference type="EMBL" id="MDK4307655.1"/>
    </source>
</evidence>